<dbReference type="Proteomes" id="UP000266067">
    <property type="component" value="Unassembled WGS sequence"/>
</dbReference>
<dbReference type="SUPFAM" id="SSF46689">
    <property type="entry name" value="Homeodomain-like"/>
    <property type="match status" value="1"/>
</dbReference>
<comment type="caution">
    <text evidence="6">The sequence shown here is derived from an EMBL/GenBank/DDBJ whole genome shotgun (WGS) entry which is preliminary data.</text>
</comment>
<dbReference type="Gene3D" id="1.10.10.60">
    <property type="entry name" value="Homeodomain-like"/>
    <property type="match status" value="1"/>
</dbReference>
<sequence length="599" mass="69153">MHFQSKDLLHLNKSIAVLPFVNMSNDIDNESFCDGIAEEIINALSKIKGLKVIARRSSFAFKNKNIDVRDIGNQLGVATVLEGSVRKSNNSIRITGQLIDTKNGTQYWSKKFDRELIDIFELEDVVSLAIADEVRNNFGHFEVQDHLIKQPTNNVEAYQLFLKGRSLQLKWTPESLNQAISYYNQAINLDKNYAKAYYANLQCYGLLAVWGYMPYQEAMDLAVGNLLIAKEIETALPEYPLSFVGKFLWGEWDFKNAYIHIEKTLDINPNYIDGLEAMTELSIALGFFDKALTYANRLLEVDPLSANNHYTLASIYYYQRKFDKALENVNYALTLNTDLALAHHLKCFCLIWLNRSQQFQCCIQDTTLKEEKNLLFQLINNKDVEVPEQMMTKWSQSQNEETMPVPYDVFILSNSSYIDQGFTRLKEMIEQRRGQVINYRQEPFLQPLHNTKEFSELHKSNLSIEDVNCHQTDDEKSSSIILDAQQIDTLKEKLRSYFKEDEPFLNPQLSLKFVADVFELNTNKMSYAINKAFHLNFNDFVNSYRLNHFKALAIDPKNSHLTILGLAYDSGFNSKSVFNTYFKKTEGITPSKWVKSNTK</sequence>
<evidence type="ECO:0000313" key="7">
    <source>
        <dbReference type="Proteomes" id="UP000266067"/>
    </source>
</evidence>
<dbReference type="PROSITE" id="PS01124">
    <property type="entry name" value="HTH_ARAC_FAMILY_2"/>
    <property type="match status" value="1"/>
</dbReference>
<dbReference type="RefSeq" id="WP_119609619.1">
    <property type="nucleotide sequence ID" value="NZ_QXFH01000077.1"/>
</dbReference>
<keyword evidence="7" id="KW-1185">Reference proteome</keyword>
<dbReference type="PROSITE" id="PS50005">
    <property type="entry name" value="TPR"/>
    <property type="match status" value="1"/>
</dbReference>
<dbReference type="OrthoDB" id="9779074at2"/>
<dbReference type="PANTHER" id="PTHR43280:SF29">
    <property type="entry name" value="ARAC-FAMILY TRANSCRIPTIONAL REGULATOR"/>
    <property type="match status" value="1"/>
</dbReference>
<dbReference type="SUPFAM" id="SSF48452">
    <property type="entry name" value="TPR-like"/>
    <property type="match status" value="1"/>
</dbReference>
<dbReference type="SMART" id="SM00028">
    <property type="entry name" value="TPR"/>
    <property type="match status" value="3"/>
</dbReference>
<evidence type="ECO:0000259" key="5">
    <source>
        <dbReference type="PROSITE" id="PS01124"/>
    </source>
</evidence>
<dbReference type="InterPro" id="IPR011990">
    <property type="entry name" value="TPR-like_helical_dom_sf"/>
</dbReference>
<dbReference type="EMBL" id="QXFH01000077">
    <property type="protein sequence ID" value="RIV30759.1"/>
    <property type="molecule type" value="Genomic_DNA"/>
</dbReference>
<dbReference type="GO" id="GO:0003700">
    <property type="term" value="F:DNA-binding transcription factor activity"/>
    <property type="evidence" value="ECO:0007669"/>
    <property type="project" value="InterPro"/>
</dbReference>
<dbReference type="AlphaFoldDB" id="A0A3A1N690"/>
<dbReference type="InterPro" id="IPR019734">
    <property type="entry name" value="TPR_rpt"/>
</dbReference>
<dbReference type="SMART" id="SM00342">
    <property type="entry name" value="HTH_ARAC"/>
    <property type="match status" value="1"/>
</dbReference>
<dbReference type="GO" id="GO:0043565">
    <property type="term" value="F:sequence-specific DNA binding"/>
    <property type="evidence" value="ECO:0007669"/>
    <property type="project" value="InterPro"/>
</dbReference>
<reference evidence="6 7" key="1">
    <citation type="submission" date="2018-08" db="EMBL/GenBank/DDBJ databases">
        <title>Proposal of Muricauda 72 sp.nov. and Muricauda NH166 sp.nov., isolated from seawater.</title>
        <authorList>
            <person name="Cheng H."/>
            <person name="Wu Y.-H."/>
            <person name="Guo L.-L."/>
            <person name="Xu X.-W."/>
        </authorList>
    </citation>
    <scope>NUCLEOTIDE SEQUENCE [LARGE SCALE GENOMIC DNA]</scope>
    <source>
        <strain evidence="6 7">KCTC 22173</strain>
    </source>
</reference>
<dbReference type="Gene3D" id="3.40.50.10070">
    <property type="entry name" value="TolB, N-terminal domain"/>
    <property type="match status" value="1"/>
</dbReference>
<dbReference type="Pfam" id="PF12833">
    <property type="entry name" value="HTH_18"/>
    <property type="match status" value="1"/>
</dbReference>
<name>A0A3A1N690_9FLAO</name>
<protein>
    <submittedName>
        <fullName evidence="6">Helix-turn-helix domain-containing protein</fullName>
    </submittedName>
</protein>
<evidence type="ECO:0000313" key="6">
    <source>
        <dbReference type="EMBL" id="RIV30759.1"/>
    </source>
</evidence>
<keyword evidence="4" id="KW-0802">TPR repeat</keyword>
<dbReference type="InterPro" id="IPR018060">
    <property type="entry name" value="HTH_AraC"/>
</dbReference>
<proteinExistence type="predicted"/>
<accession>A0A3A1N690</accession>
<organism evidence="6 7">
    <name type="scientific">Flagellimonas lutimaris</name>
    <dbReference type="NCBI Taxonomy" id="475082"/>
    <lineage>
        <taxon>Bacteria</taxon>
        <taxon>Pseudomonadati</taxon>
        <taxon>Bacteroidota</taxon>
        <taxon>Flavobacteriia</taxon>
        <taxon>Flavobacteriales</taxon>
        <taxon>Flavobacteriaceae</taxon>
        <taxon>Flagellimonas</taxon>
    </lineage>
</organism>
<gene>
    <name evidence="6" type="ORF">D2V08_16980</name>
</gene>
<evidence type="ECO:0000256" key="4">
    <source>
        <dbReference type="PROSITE-ProRule" id="PRU00339"/>
    </source>
</evidence>
<keyword evidence="1" id="KW-0805">Transcription regulation</keyword>
<keyword evidence="3" id="KW-0804">Transcription</keyword>
<evidence type="ECO:0000256" key="1">
    <source>
        <dbReference type="ARBA" id="ARBA00023015"/>
    </source>
</evidence>
<feature type="domain" description="HTH araC/xylS-type" evidence="5">
    <location>
        <begin position="492"/>
        <end position="596"/>
    </location>
</feature>
<dbReference type="PANTHER" id="PTHR43280">
    <property type="entry name" value="ARAC-FAMILY TRANSCRIPTIONAL REGULATOR"/>
    <property type="match status" value="1"/>
</dbReference>
<evidence type="ECO:0000256" key="3">
    <source>
        <dbReference type="ARBA" id="ARBA00023163"/>
    </source>
</evidence>
<keyword evidence="2" id="KW-0238">DNA-binding</keyword>
<evidence type="ECO:0000256" key="2">
    <source>
        <dbReference type="ARBA" id="ARBA00023125"/>
    </source>
</evidence>
<dbReference type="InterPro" id="IPR009057">
    <property type="entry name" value="Homeodomain-like_sf"/>
</dbReference>
<feature type="repeat" description="TPR" evidence="4">
    <location>
        <begin position="306"/>
        <end position="339"/>
    </location>
</feature>
<dbReference type="Gene3D" id="1.25.40.10">
    <property type="entry name" value="Tetratricopeptide repeat domain"/>
    <property type="match status" value="1"/>
</dbReference>